<evidence type="ECO:0000313" key="5">
    <source>
        <dbReference type="EMBL" id="MDA4847972.1"/>
    </source>
</evidence>
<name>A0ABT4VVC3_9HYPH</name>
<dbReference type="EC" id="2.1.1.-" evidence="4"/>
<dbReference type="EMBL" id="JAPJZH010000017">
    <property type="protein sequence ID" value="MDA4847972.1"/>
    <property type="molecule type" value="Genomic_DNA"/>
</dbReference>
<evidence type="ECO:0000256" key="2">
    <source>
        <dbReference type="ARBA" id="ARBA00022603"/>
    </source>
</evidence>
<dbReference type="Gene3D" id="3.20.20.480">
    <property type="entry name" value="Trimethylamine methyltransferase-like"/>
    <property type="match status" value="1"/>
</dbReference>
<protein>
    <recommendedName>
        <fullName evidence="4">Methyltransferase</fullName>
        <ecNumber evidence="4">2.1.1.-</ecNumber>
    </recommendedName>
</protein>
<dbReference type="PIRSF" id="PIRSF037567">
    <property type="entry name" value="MTTB_MeTrfase"/>
    <property type="match status" value="1"/>
</dbReference>
<dbReference type="InterPro" id="IPR038601">
    <property type="entry name" value="MttB-like_sf"/>
</dbReference>
<dbReference type="GO" id="GO:0032259">
    <property type="term" value="P:methylation"/>
    <property type="evidence" value="ECO:0007669"/>
    <property type="project" value="UniProtKB-KW"/>
</dbReference>
<keyword evidence="6" id="KW-1185">Reference proteome</keyword>
<gene>
    <name evidence="5" type="ORF">OOZ53_21620</name>
</gene>
<keyword evidence="2 5" id="KW-0489">Methyltransferase</keyword>
<dbReference type="Proteomes" id="UP001148313">
    <property type="component" value="Unassembled WGS sequence"/>
</dbReference>
<keyword evidence="3 4" id="KW-0808">Transferase</keyword>
<comment type="similarity">
    <text evidence="1 4">Belongs to the trimethylamine methyltransferase family.</text>
</comment>
<reference evidence="5" key="1">
    <citation type="submission" date="2022-11" db="EMBL/GenBank/DDBJ databases">
        <title>Hoeflea poritis sp. nov., isolated from scleractinian coral Porites lutea.</title>
        <authorList>
            <person name="Zhang G."/>
            <person name="Wei Q."/>
            <person name="Cai L."/>
        </authorList>
    </citation>
    <scope>NUCLEOTIDE SEQUENCE</scope>
    <source>
        <strain evidence="5">E7-10</strain>
    </source>
</reference>
<dbReference type="Pfam" id="PF06253">
    <property type="entry name" value="MTTB"/>
    <property type="match status" value="1"/>
</dbReference>
<evidence type="ECO:0000313" key="6">
    <source>
        <dbReference type="Proteomes" id="UP001148313"/>
    </source>
</evidence>
<evidence type="ECO:0000256" key="3">
    <source>
        <dbReference type="ARBA" id="ARBA00022679"/>
    </source>
</evidence>
<dbReference type="RefSeq" id="WP_271091814.1">
    <property type="nucleotide sequence ID" value="NZ_JAPJZH010000017.1"/>
</dbReference>
<evidence type="ECO:0000256" key="4">
    <source>
        <dbReference type="PIRNR" id="PIRNR037567"/>
    </source>
</evidence>
<sequence>MRAASRRSRRTERAAPVMPAYITRRIPYFEYMREEGLVRIEEQADRLIEEVGIEFRDDPEALRIWKDAGADVKDTRVRLPRGMARELLKTAPSKFTQHARNPARSVEIGETSTVFAPIYGAPFTRCLEKGRRYGSFEDFDKLSKLVSMLPSLHHMGLVICEPCDLPVNKRHLDMVLAHMRNSDKPFLGAITEKSRARDSVDMARILFGEAFMRDNCVIMGNVNTNSPLHVDKVVTEAIQVYCGAGQGIVVAPFILGGAMGPVTTAASIAQALAEAMVCGAFSQLVRPGAPFVLGNFLSSMSLKSGAPTFGMPEPVASNYIIGQLARRLGVPLRCGGSLTASKLPDAQAAAESADSMHSTAMGGANFVLHSAGWMEGGLVSGFEKLVIDADRLGAYQKLLGGIDTDDNALGADAYEDVEPAGHFLGSAHTMRNYETAYYDAVLSDSESFEQWTERGGKDTAQRAFERWNKMLDEHQPPPLDEAVNEALAEFVEKKKQSMPDAWY</sequence>
<comment type="caution">
    <text evidence="5">The sequence shown here is derived from an EMBL/GenBank/DDBJ whole genome shotgun (WGS) entry which is preliminary data.</text>
</comment>
<organism evidence="5 6">
    <name type="scientific">Hoeflea poritis</name>
    <dbReference type="NCBI Taxonomy" id="2993659"/>
    <lineage>
        <taxon>Bacteria</taxon>
        <taxon>Pseudomonadati</taxon>
        <taxon>Pseudomonadota</taxon>
        <taxon>Alphaproteobacteria</taxon>
        <taxon>Hyphomicrobiales</taxon>
        <taxon>Rhizobiaceae</taxon>
        <taxon>Hoeflea</taxon>
    </lineage>
</organism>
<dbReference type="GO" id="GO:0008168">
    <property type="term" value="F:methyltransferase activity"/>
    <property type="evidence" value="ECO:0007669"/>
    <property type="project" value="UniProtKB-KW"/>
</dbReference>
<evidence type="ECO:0000256" key="1">
    <source>
        <dbReference type="ARBA" id="ARBA00007137"/>
    </source>
</evidence>
<accession>A0ABT4VVC3</accession>
<dbReference type="InterPro" id="IPR010426">
    <property type="entry name" value="MTTB_MeTrfase"/>
</dbReference>
<proteinExistence type="inferred from homology"/>